<sequence length="67" mass="7324">MGARPYCGGNRPAGQNNLRRERADSGTPRLQQDALRAVFVHEPMGNPRIGAHQNGRLLPSSPRLVHA</sequence>
<evidence type="ECO:0000313" key="2">
    <source>
        <dbReference type="EMBL" id="SBP87097.1"/>
    </source>
</evidence>
<keyword evidence="3" id="KW-1185">Reference proteome</keyword>
<dbReference type="EMBL" id="FLMQ01000045">
    <property type="protein sequence ID" value="SBP87097.1"/>
    <property type="molecule type" value="Genomic_DNA"/>
</dbReference>
<name>A0A238D1E8_THIDL</name>
<evidence type="ECO:0000313" key="3">
    <source>
        <dbReference type="Proteomes" id="UP000214566"/>
    </source>
</evidence>
<gene>
    <name evidence="2" type="ORF">THIARS_50345</name>
</gene>
<protein>
    <submittedName>
        <fullName evidence="2">Uncharacterized protein</fullName>
    </submittedName>
</protein>
<evidence type="ECO:0000256" key="1">
    <source>
        <dbReference type="SAM" id="MobiDB-lite"/>
    </source>
</evidence>
<proteinExistence type="predicted"/>
<accession>A0A238D1E8</accession>
<feature type="region of interest" description="Disordered" evidence="1">
    <location>
        <begin position="1"/>
        <end position="29"/>
    </location>
</feature>
<feature type="region of interest" description="Disordered" evidence="1">
    <location>
        <begin position="45"/>
        <end position="67"/>
    </location>
</feature>
<organism evidence="2 3">
    <name type="scientific">Thiomonas delicata</name>
    <name type="common">Thiomonas cuprina</name>
    <dbReference type="NCBI Taxonomy" id="364030"/>
    <lineage>
        <taxon>Bacteria</taxon>
        <taxon>Pseudomonadati</taxon>
        <taxon>Pseudomonadota</taxon>
        <taxon>Betaproteobacteria</taxon>
        <taxon>Burkholderiales</taxon>
        <taxon>Thiomonas</taxon>
    </lineage>
</organism>
<dbReference type="AlphaFoldDB" id="A0A238D1E8"/>
<dbReference type="Proteomes" id="UP000214566">
    <property type="component" value="Unassembled WGS sequence"/>
</dbReference>
<reference evidence="2 3" key="1">
    <citation type="submission" date="2016-06" db="EMBL/GenBank/DDBJ databases">
        <authorList>
            <person name="Kjaerup R.B."/>
            <person name="Dalgaard T.S."/>
            <person name="Juul-Madsen H.R."/>
        </authorList>
    </citation>
    <scope>NUCLEOTIDE SEQUENCE [LARGE SCALE GENOMIC DNA]</scope>
    <source>
        <strain evidence="2 3">DSM 16361</strain>
    </source>
</reference>